<dbReference type="Pfam" id="PF02141">
    <property type="entry name" value="DENN"/>
    <property type="match status" value="1"/>
</dbReference>
<reference evidence="7" key="1">
    <citation type="submission" date="2012-05" db="EMBL/GenBank/DDBJ databases">
        <title>Whole Genome Assembly of Lutzomyia longipalpis.</title>
        <authorList>
            <person name="Richards S."/>
            <person name="Qu C."/>
            <person name="Dillon R."/>
            <person name="Worley K."/>
            <person name="Scherer S."/>
            <person name="Batterton M."/>
            <person name="Taylor A."/>
            <person name="Hawes A."/>
            <person name="Hernandez B."/>
            <person name="Kovar C."/>
            <person name="Mandapat C."/>
            <person name="Pham C."/>
            <person name="Qu C."/>
            <person name="Jing C."/>
            <person name="Bess C."/>
            <person name="Bandaranaike D."/>
            <person name="Ngo D."/>
            <person name="Ongeri F."/>
            <person name="Arias F."/>
            <person name="Lara F."/>
            <person name="Weissenberger G."/>
            <person name="Kamau G."/>
            <person name="Han H."/>
            <person name="Shen H."/>
            <person name="Dinh H."/>
            <person name="Khalil I."/>
            <person name="Jones J."/>
            <person name="Shafer J."/>
            <person name="Jayaseelan J."/>
            <person name="Quiroz J."/>
            <person name="Blankenburg K."/>
            <person name="Nguyen L."/>
            <person name="Jackson L."/>
            <person name="Francisco L."/>
            <person name="Tang L.-Y."/>
            <person name="Pu L.-L."/>
            <person name="Perales L."/>
            <person name="Lorensuhewa L."/>
            <person name="Munidasa M."/>
            <person name="Coyle M."/>
            <person name="Taylor M."/>
            <person name="Puazo M."/>
            <person name="Firestine M."/>
            <person name="Scheel M."/>
            <person name="Javaid M."/>
            <person name="Wang M."/>
            <person name="Li M."/>
            <person name="Tabassum N."/>
            <person name="Saada N."/>
            <person name="Osuji N."/>
            <person name="Aqrawi P."/>
            <person name="Fu Q."/>
            <person name="Thornton R."/>
            <person name="Raj R."/>
            <person name="Goodspeed R."/>
            <person name="Mata R."/>
            <person name="Najjar R."/>
            <person name="Gubbala S."/>
            <person name="Lee S."/>
            <person name="Denson S."/>
            <person name="Patil S."/>
            <person name="Macmil S."/>
            <person name="Qi S."/>
            <person name="Matskevitch T."/>
            <person name="Palculict T."/>
            <person name="Mathew T."/>
            <person name="Vee V."/>
            <person name="Velamala V."/>
            <person name="Korchina V."/>
            <person name="Cai W."/>
            <person name="Liu W."/>
            <person name="Dai W."/>
            <person name="Zou X."/>
            <person name="Zhu Y."/>
            <person name="Zhang Y."/>
            <person name="Wu Y.-Q."/>
            <person name="Xin Y."/>
            <person name="Nazarath L."/>
            <person name="Kovar C."/>
            <person name="Han Y."/>
            <person name="Muzny D."/>
            <person name="Gibbs R."/>
        </authorList>
    </citation>
    <scope>NUCLEOTIDE SEQUENCE [LARGE SCALE GENOMIC DNA]</scope>
    <source>
        <strain evidence="7">Jacobina</strain>
    </source>
</reference>
<dbReference type="GO" id="GO:0031410">
    <property type="term" value="C:cytoplasmic vesicle"/>
    <property type="evidence" value="ECO:0007669"/>
    <property type="project" value="TreeGrafter"/>
</dbReference>
<dbReference type="PANTHER" id="PTHR12296:SF30">
    <property type="entry name" value="DENN DOMAIN-CONTAINING PROTEIN CRAG"/>
    <property type="match status" value="1"/>
</dbReference>
<dbReference type="EnsemblMetazoa" id="LLOJ006901-RA">
    <property type="protein sequence ID" value="LLOJ006901-PA"/>
    <property type="gene ID" value="LLOJ006901"/>
</dbReference>
<dbReference type="GO" id="GO:0032483">
    <property type="term" value="P:regulation of Rab protein signal transduction"/>
    <property type="evidence" value="ECO:0007669"/>
    <property type="project" value="TreeGrafter"/>
</dbReference>
<dbReference type="InterPro" id="IPR011990">
    <property type="entry name" value="TPR-like_helical_dom_sf"/>
</dbReference>
<dbReference type="InterPro" id="IPR001194">
    <property type="entry name" value="cDENN_dom"/>
</dbReference>
<feature type="region of interest" description="Disordered" evidence="2">
    <location>
        <begin position="1097"/>
        <end position="1172"/>
    </location>
</feature>
<feature type="region of interest" description="Disordered" evidence="2">
    <location>
        <begin position="941"/>
        <end position="975"/>
    </location>
</feature>
<dbReference type="InterPro" id="IPR005112">
    <property type="entry name" value="dDENN_dom"/>
</dbReference>
<feature type="region of interest" description="Disordered" evidence="2">
    <location>
        <begin position="883"/>
        <end position="903"/>
    </location>
</feature>
<dbReference type="EMBL" id="AJWK01022666">
    <property type="status" value="NOT_ANNOTATED_CDS"/>
    <property type="molecule type" value="Genomic_DNA"/>
</dbReference>
<dbReference type="SMART" id="SM00799">
    <property type="entry name" value="DENN"/>
    <property type="match status" value="1"/>
</dbReference>
<feature type="region of interest" description="Disordered" evidence="2">
    <location>
        <begin position="1001"/>
        <end position="1078"/>
    </location>
</feature>
<dbReference type="Gene3D" id="1.25.40.10">
    <property type="entry name" value="Tetratricopeptide repeat domain"/>
    <property type="match status" value="1"/>
</dbReference>
<feature type="domain" description="MABP" evidence="4">
    <location>
        <begin position="39"/>
        <end position="195"/>
    </location>
</feature>
<organism evidence="6 7">
    <name type="scientific">Lutzomyia longipalpis</name>
    <name type="common">Sand fly</name>
    <dbReference type="NCBI Taxonomy" id="7200"/>
    <lineage>
        <taxon>Eukaryota</taxon>
        <taxon>Metazoa</taxon>
        <taxon>Ecdysozoa</taxon>
        <taxon>Arthropoda</taxon>
        <taxon>Hexapoda</taxon>
        <taxon>Insecta</taxon>
        <taxon>Pterygota</taxon>
        <taxon>Neoptera</taxon>
        <taxon>Endopterygota</taxon>
        <taxon>Diptera</taxon>
        <taxon>Nematocera</taxon>
        <taxon>Psychodoidea</taxon>
        <taxon>Psychodidae</taxon>
        <taxon>Lutzomyia</taxon>
        <taxon>Lutzomyia</taxon>
    </lineage>
</organism>
<evidence type="ECO:0000313" key="5">
    <source>
        <dbReference type="EMBL" id="MBC1169979.1"/>
    </source>
</evidence>
<reference evidence="6" key="3">
    <citation type="submission" date="2020-05" db="UniProtKB">
        <authorList>
            <consortium name="EnsemblMetazoa"/>
        </authorList>
    </citation>
    <scope>IDENTIFICATION</scope>
    <source>
        <strain evidence="6">Jacobina</strain>
    </source>
</reference>
<dbReference type="InterPro" id="IPR051696">
    <property type="entry name" value="DENN_Domain_GEFs"/>
</dbReference>
<dbReference type="PROSITE" id="PS51498">
    <property type="entry name" value="MABP"/>
    <property type="match status" value="1"/>
</dbReference>
<feature type="domain" description="UDENN" evidence="3">
    <location>
        <begin position="187"/>
        <end position="614"/>
    </location>
</feature>
<dbReference type="InterPro" id="IPR005113">
    <property type="entry name" value="uDENN_dom"/>
</dbReference>
<sequence>MEEKRVADYFVVAGMPEQPQLLQENIFNDSGHLKAAASTDPIIDIGVFFPAHGEKVPRGYDILEYTPSGLYADLNFGSVRATACFIYFRRGRDKPPLVDIGVMYDGAERIMPDAEIVLQTPGERVANVNNSSAKTFLTFRRAKPDMPCNELVVTDLCVIVPSKGERPPHAFCQIHKTLNKGMMGSDVYLCYKKSMNRPHHISYQPEILHRYPAADHNDFPLNLCPSVPLFVSPWGARWSTFVLTVADGTYKVYGSALTFYEDFRHENLTQEQKEMLDWTEDMKETHTLHVNKSICLLSHHPFGDTFEKWLQFLQQMAASRQPMPVPIERYITQLLDEVPFPSPSILLQLSTVNNDRILLTQPEDSPLPRSGAGFRQLLANLGPENCLHVLLLVLTEQKILIHSLRPATLTAVAEAVVTLLFPFKWQCPYIPLCPLGLAEVLHAPLPYLIGVDSRFFDLYDPPNDVTCVDLDTNSISVCESQKHLNTKILPKRPARILKQTLKHLEEVGQCHNVDSTNSLDRDIKRKKREQNLEQRIQEAFLRFMSSILRGYRDYLVPMSKAPTIGATDPNALFQLNAFLRSRDKAHHKFFQLLMKTQMFIRFIEERSFVSDGDQGLAFFDECTEKVGAYEDTPTEIRLVEWDTGHSSERTKFILPPECQPGATNGLQTFTYSTFMLNPTLLKHSKKTHLSNFAQVHAHVTPGSPMARRTKHEIKTAQKIARKSALNPESWAKHLLATCYSIYFIILPSVVIDNPGKEHSILRAAYDLLGKASKYKIQCDEVCYRVMMQLCGIHNLPVLAVRLHYLMKRSGVQANALTYGFYNRCVLEAQWPSDSTTLSQLRWNRLKNVVFGAAQFRKAGKKFSSRKKLSVSCENNLSTLETVDGTSRTSLDSSHSTNEPPVGASIDFTAFDRLRGRLGSIVRQSGPQEPADVLSSAGLLISGEGANKSPSPNKDSPVFKPSPSSPCDLSPRMLAKSDSFAGDSGLIDKLNIKTRRVLNFQEEEEEIEDKQLSSQEELNDDEDNKQLSSPTNAGLLISGEGANKSPSPNKDSPVFKPSPSSPCDLSPRMLAKSDSFAGDSGLIDKLNIKTRRVLNFQEEEEEIEDKQLSSQEELNDDEDNKQLSSPTKISPRTPVTQNDPLGALNDDEEISVTPQTKNVDGDEQRISSCNNNNTMYTDQPILFKGHRSATFDESTQLNKSMHRSETMPAASVTSSLASLGSSLKFSFGRYSPARLSLRKDLKIPTQIIENFPNISPSLTGKKSNEIIQGGISSIKHAATSVAKKLDEIKEAISANSTPVKTGSLERGVQLHVSEDDLLTDDPASRSRRASDLDLWGRLKKISPENVCETQECDITIELTSCSQCHNCSVLLYDEDIMAGWSAEDSNLNTTCHACSKLTVPFLNVYMNVHNEQLQTVKKSERISVPYLNPLVLRKELENILMQEGDGVLCKLAFVDEHPIIYWNLVWIMERIDVTTHLPNLCLPKQEDEEIDPLSGMKTVSIHCLWDNLELHSEAGPPMYIVWRQNPSPSPLLKALLTDQTTLNRTVIQQVISALRCNDLMTPVKRLANERHKLKGRGVDRTHSIYRDILFLALTAIGRTNIDMAFFHREYALVFDKLTEKECKMYYRSQDLPPAAAAICCRAFFKPLLLP</sequence>
<dbReference type="Gene3D" id="3.40.50.11500">
    <property type="match status" value="1"/>
</dbReference>
<feature type="compositionally biased region" description="Polar residues" evidence="2">
    <location>
        <begin position="883"/>
        <end position="898"/>
    </location>
</feature>
<dbReference type="SMART" id="SM00800">
    <property type="entry name" value="uDENN"/>
    <property type="match status" value="1"/>
</dbReference>
<dbReference type="VEuPathDB" id="VectorBase:LLONM1_000149"/>
<dbReference type="Gene3D" id="2.100.10.50">
    <property type="match status" value="1"/>
</dbReference>
<name>A0A1B0CPV2_LUTLO</name>
<evidence type="ECO:0000259" key="4">
    <source>
        <dbReference type="PROSITE" id="PS51498"/>
    </source>
</evidence>
<dbReference type="SMART" id="SM00801">
    <property type="entry name" value="dDENN"/>
    <property type="match status" value="1"/>
</dbReference>
<dbReference type="Pfam" id="PF03456">
    <property type="entry name" value="uDENN"/>
    <property type="match status" value="1"/>
</dbReference>
<protein>
    <submittedName>
        <fullName evidence="5">Putative calmodulin-binding protein crag</fullName>
    </submittedName>
</protein>
<dbReference type="PANTHER" id="PTHR12296">
    <property type="entry name" value="DENN DOMAIN-CONTAINING PROTEIN 4"/>
    <property type="match status" value="1"/>
</dbReference>
<evidence type="ECO:0000256" key="1">
    <source>
        <dbReference type="ARBA" id="ARBA00022658"/>
    </source>
</evidence>
<dbReference type="PROSITE" id="PS50211">
    <property type="entry name" value="DENN"/>
    <property type="match status" value="1"/>
</dbReference>
<evidence type="ECO:0000313" key="6">
    <source>
        <dbReference type="EnsemblMetazoa" id="LLOJ006901-PA"/>
    </source>
</evidence>
<proteinExistence type="predicted"/>
<dbReference type="InterPro" id="IPR043153">
    <property type="entry name" value="DENN_C"/>
</dbReference>
<dbReference type="InterPro" id="IPR037516">
    <property type="entry name" value="Tripartite_DENN"/>
</dbReference>
<dbReference type="GO" id="GO:0005085">
    <property type="term" value="F:guanyl-nucleotide exchange factor activity"/>
    <property type="evidence" value="ECO:0007669"/>
    <property type="project" value="UniProtKB-KW"/>
</dbReference>
<dbReference type="VEuPathDB" id="VectorBase:LLOJ006901"/>
<dbReference type="Proteomes" id="UP000092461">
    <property type="component" value="Unassembled WGS sequence"/>
</dbReference>
<keyword evidence="7" id="KW-1185">Reference proteome</keyword>
<keyword evidence="1" id="KW-0344">Guanine-nucleotide releasing factor</keyword>
<evidence type="ECO:0000259" key="3">
    <source>
        <dbReference type="PROSITE" id="PS50211"/>
    </source>
</evidence>
<reference evidence="5" key="2">
    <citation type="journal article" date="2020" name="BMC">
        <title>Leishmania infection induces a limited differential gene expression in the sand fly midgut.</title>
        <authorList>
            <person name="Coutinho-Abreu I.V."/>
            <person name="Serafim T.D."/>
            <person name="Meneses C."/>
            <person name="Kamhawi S."/>
            <person name="Oliveira F."/>
            <person name="Valenzuela J.G."/>
        </authorList>
    </citation>
    <scope>NUCLEOTIDE SEQUENCE</scope>
    <source>
        <strain evidence="5">Jacobina</strain>
        <tissue evidence="5">Midgut</tissue>
    </source>
</reference>
<feature type="compositionally biased region" description="Polar residues" evidence="2">
    <location>
        <begin position="1121"/>
        <end position="1138"/>
    </location>
</feature>
<dbReference type="Pfam" id="PF03455">
    <property type="entry name" value="dDENN"/>
    <property type="match status" value="1"/>
</dbReference>
<dbReference type="EMBL" id="GITU01001276">
    <property type="protein sequence ID" value="MBC1169979.1"/>
    <property type="molecule type" value="Transcribed_RNA"/>
</dbReference>
<dbReference type="EMBL" id="AJWK01022667">
    <property type="status" value="NOT_ANNOTATED_CDS"/>
    <property type="molecule type" value="Genomic_DNA"/>
</dbReference>
<dbReference type="InterPro" id="IPR023341">
    <property type="entry name" value="MABP"/>
</dbReference>
<accession>A0A1B0CPV2</accession>
<evidence type="ECO:0000256" key="2">
    <source>
        <dbReference type="SAM" id="MobiDB-lite"/>
    </source>
</evidence>
<evidence type="ECO:0000313" key="7">
    <source>
        <dbReference type="Proteomes" id="UP000092461"/>
    </source>
</evidence>